<dbReference type="EMBL" id="JABBWG010000022">
    <property type="protein sequence ID" value="KAG1814015.1"/>
    <property type="molecule type" value="Genomic_DNA"/>
</dbReference>
<feature type="compositionally biased region" description="Low complexity" evidence="1">
    <location>
        <begin position="9"/>
        <end position="18"/>
    </location>
</feature>
<evidence type="ECO:0000313" key="2">
    <source>
        <dbReference type="EMBL" id="KAG1814015.1"/>
    </source>
</evidence>
<feature type="compositionally biased region" description="Acidic residues" evidence="1">
    <location>
        <begin position="370"/>
        <end position="387"/>
    </location>
</feature>
<protein>
    <submittedName>
        <fullName evidence="2">Uncharacterized protein</fullName>
    </submittedName>
</protein>
<dbReference type="AlphaFoldDB" id="A0A9P7JCC6"/>
<dbReference type="OrthoDB" id="2669365at2759"/>
<feature type="region of interest" description="Disordered" evidence="1">
    <location>
        <begin position="42"/>
        <end position="72"/>
    </location>
</feature>
<comment type="caution">
    <text evidence="2">The sequence shown here is derived from an EMBL/GenBank/DDBJ whole genome shotgun (WGS) entry which is preliminary data.</text>
</comment>
<keyword evidence="3" id="KW-1185">Reference proteome</keyword>
<organism evidence="2 3">
    <name type="scientific">Suillus subaureus</name>
    <dbReference type="NCBI Taxonomy" id="48587"/>
    <lineage>
        <taxon>Eukaryota</taxon>
        <taxon>Fungi</taxon>
        <taxon>Dikarya</taxon>
        <taxon>Basidiomycota</taxon>
        <taxon>Agaricomycotina</taxon>
        <taxon>Agaricomycetes</taxon>
        <taxon>Agaricomycetidae</taxon>
        <taxon>Boletales</taxon>
        <taxon>Suillineae</taxon>
        <taxon>Suillaceae</taxon>
        <taxon>Suillus</taxon>
    </lineage>
</organism>
<reference evidence="2" key="1">
    <citation type="journal article" date="2020" name="New Phytol.">
        <title>Comparative genomics reveals dynamic genome evolution in host specialist ectomycorrhizal fungi.</title>
        <authorList>
            <person name="Lofgren L.A."/>
            <person name="Nguyen N.H."/>
            <person name="Vilgalys R."/>
            <person name="Ruytinx J."/>
            <person name="Liao H.L."/>
            <person name="Branco S."/>
            <person name="Kuo A."/>
            <person name="LaButti K."/>
            <person name="Lipzen A."/>
            <person name="Andreopoulos W."/>
            <person name="Pangilinan J."/>
            <person name="Riley R."/>
            <person name="Hundley H."/>
            <person name="Na H."/>
            <person name="Barry K."/>
            <person name="Grigoriev I.V."/>
            <person name="Stajich J.E."/>
            <person name="Kennedy P.G."/>
        </authorList>
    </citation>
    <scope>NUCLEOTIDE SEQUENCE</scope>
    <source>
        <strain evidence="2">MN1</strain>
    </source>
</reference>
<name>A0A9P7JCC6_9AGAM</name>
<feature type="compositionally biased region" description="Polar residues" evidence="1">
    <location>
        <begin position="358"/>
        <end position="368"/>
    </location>
</feature>
<accession>A0A9P7JCC6</accession>
<sequence>MTQSTSHPSSSNDSDSSNAVQYMPNTGMYMGQFPWPQPAYIPHPGFYNPDDVEPDAPHGDAPSYAPVAPSPNVGAGIEHHAFQAGPNGYYPPAVADILGATYVGPYPPLTQAAPPPQHPSAPPLYHQSFPSSSFPGATNPYTPPEPHQEYIHQNHAPWLSAPFAPLFVPQAPSLSVGKKRVAEGLEERGVKRTKIVSSRIKNDPLFKPVLDQHGQPNGTFVCSKDGIILNPESYLKHLKTKNHLGFKLEKYKCPGCIKTYARRDACKRHWDDGCGKLAPEGARQSYADACRNSTSSASAAPVTMPTAPATAPTTAFTYSYPYPMPVTSMSGNGPIAFPAAWVAQSYGTPTVADPVLCLSQSPENNMVTEPTEDEDEDDEDDADFWEANEIRDTDEM</sequence>
<gene>
    <name evidence="2" type="ORF">BJ212DRAFT_1300877</name>
</gene>
<evidence type="ECO:0000256" key="1">
    <source>
        <dbReference type="SAM" id="MobiDB-lite"/>
    </source>
</evidence>
<dbReference type="Proteomes" id="UP000807769">
    <property type="component" value="Unassembled WGS sequence"/>
</dbReference>
<proteinExistence type="predicted"/>
<feature type="region of interest" description="Disordered" evidence="1">
    <location>
        <begin position="1"/>
        <end position="23"/>
    </location>
</feature>
<dbReference type="RefSeq" id="XP_041191651.1">
    <property type="nucleotide sequence ID" value="XM_041333044.1"/>
</dbReference>
<evidence type="ECO:0000313" key="3">
    <source>
        <dbReference type="Proteomes" id="UP000807769"/>
    </source>
</evidence>
<feature type="region of interest" description="Disordered" evidence="1">
    <location>
        <begin position="358"/>
        <end position="396"/>
    </location>
</feature>
<dbReference type="GeneID" id="64627061"/>